<dbReference type="GO" id="GO:0005811">
    <property type="term" value="C:lipid droplet"/>
    <property type="evidence" value="ECO:0007669"/>
    <property type="project" value="UniProtKB-SubCell"/>
</dbReference>
<dbReference type="Pfam" id="PF03036">
    <property type="entry name" value="Perilipin"/>
    <property type="match status" value="1"/>
</dbReference>
<evidence type="ECO:0000313" key="7">
    <source>
        <dbReference type="Proteomes" id="UP000050525"/>
    </source>
</evidence>
<comment type="similarity">
    <text evidence="2 4">Belongs to the perilipin family.</text>
</comment>
<dbReference type="AlphaFoldDB" id="A0A151MCJ7"/>
<comment type="caution">
    <text evidence="6">The sequence shown here is derived from an EMBL/GenBank/DDBJ whole genome shotgun (WGS) entry which is preliminary data.</text>
</comment>
<dbReference type="InterPro" id="IPR004279">
    <property type="entry name" value="Perilipin"/>
</dbReference>
<sequence length="503" mass="54865">MFLAGVEQEALCGLELLGGMWLACSFLLASPHSGVTMSDESTADHIPAQSEEPEQPQNVVSRVANLPLVSSTYDMVSTAYTSTKENHPYLKSVCDVAEKGVKTLTSVAVSGAQPLLTKLEPQIATANQYACKGLDKLEEKLPILQQPTEKVVADTKELVSSTVTGARDTVSSTVNGAKDAVSSRVTGVVDLAKGAVQGSVEMTKSVVNSSVNTVLGSRVAQMVVTGVDAVLGKSEELVDHYLPMTDQELAKLATSVEGFEMASVEQQKRQQSYFVRLGSLSSKLRHRAYQHSLGKLRCARQSTQEGLAQLHHTIELIEHVKQGVDQRLHNGQEKLHQMWLEWSRRQPGGSEQYDAAHPEVESRTLVMFRGITQQLQASCLGLMANVQGLPASIQDKVQQMRHHMEELHTSFSAAHSFQDLSSTVLTQSRERVTKARESLDELLDYVAQNAPLPWLVGPFAPVLVEHPENLAIGMEKKEDQATCPGQSREEKPAQQASEAKKAP</sequence>
<evidence type="ECO:0000256" key="4">
    <source>
        <dbReference type="PIRNR" id="PIRNR036881"/>
    </source>
</evidence>
<dbReference type="Gene3D" id="1.20.120.340">
    <property type="entry name" value="Flagellar protein FliS"/>
    <property type="match status" value="1"/>
</dbReference>
<organism evidence="6 7">
    <name type="scientific">Alligator mississippiensis</name>
    <name type="common">American alligator</name>
    <dbReference type="NCBI Taxonomy" id="8496"/>
    <lineage>
        <taxon>Eukaryota</taxon>
        <taxon>Metazoa</taxon>
        <taxon>Chordata</taxon>
        <taxon>Craniata</taxon>
        <taxon>Vertebrata</taxon>
        <taxon>Euteleostomi</taxon>
        <taxon>Archelosauria</taxon>
        <taxon>Archosauria</taxon>
        <taxon>Crocodylia</taxon>
        <taxon>Alligatoridae</taxon>
        <taxon>Alligatorinae</taxon>
        <taxon>Alligator</taxon>
    </lineage>
</organism>
<evidence type="ECO:0000256" key="2">
    <source>
        <dbReference type="ARBA" id="ARBA00006311"/>
    </source>
</evidence>
<feature type="region of interest" description="Disordered" evidence="5">
    <location>
        <begin position="37"/>
        <end position="57"/>
    </location>
</feature>
<keyword evidence="3" id="KW-0551">Lipid droplet</keyword>
<dbReference type="GO" id="GO:0005829">
    <property type="term" value="C:cytosol"/>
    <property type="evidence" value="ECO:0007669"/>
    <property type="project" value="TreeGrafter"/>
</dbReference>
<dbReference type="PANTHER" id="PTHR14024:SF11">
    <property type="entry name" value="PERILIPIN-3"/>
    <property type="match status" value="1"/>
</dbReference>
<gene>
    <name evidence="6" type="primary">PLIN4</name>
    <name evidence="6" type="ORF">Y1Q_0000312</name>
</gene>
<reference evidence="6 7" key="1">
    <citation type="journal article" date="2012" name="Genome Biol.">
        <title>Sequencing three crocodilian genomes to illuminate the evolution of archosaurs and amniotes.</title>
        <authorList>
            <person name="St John J.A."/>
            <person name="Braun E.L."/>
            <person name="Isberg S.R."/>
            <person name="Miles L.G."/>
            <person name="Chong A.Y."/>
            <person name="Gongora J."/>
            <person name="Dalzell P."/>
            <person name="Moran C."/>
            <person name="Bed'hom B."/>
            <person name="Abzhanov A."/>
            <person name="Burgess S.C."/>
            <person name="Cooksey A.M."/>
            <person name="Castoe T.A."/>
            <person name="Crawford N.G."/>
            <person name="Densmore L.D."/>
            <person name="Drew J.C."/>
            <person name="Edwards S.V."/>
            <person name="Faircloth B.C."/>
            <person name="Fujita M.K."/>
            <person name="Greenwold M.J."/>
            <person name="Hoffmann F.G."/>
            <person name="Howard J.M."/>
            <person name="Iguchi T."/>
            <person name="Janes D.E."/>
            <person name="Khan S.Y."/>
            <person name="Kohno S."/>
            <person name="de Koning A.J."/>
            <person name="Lance S.L."/>
            <person name="McCarthy F.M."/>
            <person name="McCormack J.E."/>
            <person name="Merchant M.E."/>
            <person name="Peterson D.G."/>
            <person name="Pollock D.D."/>
            <person name="Pourmand N."/>
            <person name="Raney B.J."/>
            <person name="Roessler K.A."/>
            <person name="Sanford J.R."/>
            <person name="Sawyer R.H."/>
            <person name="Schmidt C.J."/>
            <person name="Triplett E.W."/>
            <person name="Tuberville T.D."/>
            <person name="Venegas-Anaya M."/>
            <person name="Howard J.T."/>
            <person name="Jarvis E.D."/>
            <person name="Guillette L.J.Jr."/>
            <person name="Glenn T.C."/>
            <person name="Green R.E."/>
            <person name="Ray D.A."/>
        </authorList>
    </citation>
    <scope>NUCLEOTIDE SEQUENCE [LARGE SCALE GENOMIC DNA]</scope>
    <source>
        <strain evidence="6">KSC_2009_1</strain>
    </source>
</reference>
<dbReference type="GO" id="GO:0019915">
    <property type="term" value="P:lipid storage"/>
    <property type="evidence" value="ECO:0007669"/>
    <property type="project" value="TreeGrafter"/>
</dbReference>
<evidence type="ECO:0000256" key="5">
    <source>
        <dbReference type="SAM" id="MobiDB-lite"/>
    </source>
</evidence>
<evidence type="ECO:0000313" key="6">
    <source>
        <dbReference type="EMBL" id="KYO22231.1"/>
    </source>
</evidence>
<feature type="compositionally biased region" description="Basic and acidic residues" evidence="5">
    <location>
        <begin position="487"/>
        <end position="503"/>
    </location>
</feature>
<evidence type="ECO:0000256" key="1">
    <source>
        <dbReference type="ARBA" id="ARBA00004502"/>
    </source>
</evidence>
<dbReference type="EMBL" id="AKHW03006238">
    <property type="protein sequence ID" value="KYO22231.1"/>
    <property type="molecule type" value="Genomic_DNA"/>
</dbReference>
<feature type="region of interest" description="Disordered" evidence="5">
    <location>
        <begin position="473"/>
        <end position="503"/>
    </location>
</feature>
<name>A0A151MCJ7_ALLMI</name>
<dbReference type="PIRSF" id="PIRSF036881">
    <property type="entry name" value="PAT"/>
    <property type="match status" value="1"/>
</dbReference>
<dbReference type="STRING" id="8496.A0A151MCJ7"/>
<dbReference type="Proteomes" id="UP000050525">
    <property type="component" value="Unassembled WGS sequence"/>
</dbReference>
<proteinExistence type="inferred from homology"/>
<evidence type="ECO:0000256" key="3">
    <source>
        <dbReference type="ARBA" id="ARBA00022677"/>
    </source>
</evidence>
<dbReference type="GO" id="GO:0010890">
    <property type="term" value="P:positive regulation of triglyceride storage"/>
    <property type="evidence" value="ECO:0007669"/>
    <property type="project" value="TreeGrafter"/>
</dbReference>
<accession>A0A151MCJ7</accession>
<keyword evidence="7" id="KW-1185">Reference proteome</keyword>
<dbReference type="PANTHER" id="PTHR14024">
    <property type="entry name" value="PERILIPIN"/>
    <property type="match status" value="1"/>
</dbReference>
<dbReference type="eggNOG" id="ENOG502R7TG">
    <property type="taxonomic scope" value="Eukaryota"/>
</dbReference>
<protein>
    <recommendedName>
        <fullName evidence="4">Perilipin</fullName>
    </recommendedName>
</protein>
<dbReference type="SUPFAM" id="SSF109775">
    <property type="entry name" value="Mannose-6-phosphate receptor binding protein 1 (Tip47), C-terminal domain"/>
    <property type="match status" value="1"/>
</dbReference>
<comment type="subcellular location">
    <subcellularLocation>
        <location evidence="1">Lipid droplet</location>
    </subcellularLocation>
</comment>
<dbReference type="Gene3D" id="3.30.720.170">
    <property type="entry name" value="Perilipin, alpha-beta domain"/>
    <property type="match status" value="1"/>
</dbReference>